<protein>
    <submittedName>
        <fullName evidence="2">Outer membrane lipoprotein-sorting protein</fullName>
    </submittedName>
</protein>
<keyword evidence="3" id="KW-1185">Reference proteome</keyword>
<dbReference type="Proteomes" id="UP000319732">
    <property type="component" value="Unassembled WGS sequence"/>
</dbReference>
<organism evidence="2 3">
    <name type="scientific">Exilibacterium tricleocarpae</name>
    <dbReference type="NCBI Taxonomy" id="2591008"/>
    <lineage>
        <taxon>Bacteria</taxon>
        <taxon>Pseudomonadati</taxon>
        <taxon>Pseudomonadota</taxon>
        <taxon>Gammaproteobacteria</taxon>
        <taxon>Cellvibrionales</taxon>
        <taxon>Cellvibrionaceae</taxon>
        <taxon>Exilibacterium</taxon>
    </lineage>
</organism>
<dbReference type="AlphaFoldDB" id="A0A545ST46"/>
<keyword evidence="2" id="KW-0449">Lipoprotein</keyword>
<evidence type="ECO:0000313" key="3">
    <source>
        <dbReference type="Proteomes" id="UP000319732"/>
    </source>
</evidence>
<evidence type="ECO:0000313" key="2">
    <source>
        <dbReference type="EMBL" id="TQV68140.1"/>
    </source>
</evidence>
<name>A0A545ST46_9GAMM</name>
<dbReference type="Pfam" id="PF17131">
    <property type="entry name" value="LolA_like"/>
    <property type="match status" value="1"/>
</dbReference>
<dbReference type="OrthoDB" id="9803781at2"/>
<sequence>MQSPHRTLSRQPIRHSGGMSVMSRRLNRGNIMEKFKLFLLRITLLLVICLAQRVTVASAQTTAPVFSPEDVRVYGKQLVVHSDNVLHGWKDEVVSGEMRLYDASRRSTLRAFRRISLERFGKGDKSIIKFTAPADIKGVSALNYENSGSIDDNWLYLPAIKKVRRISGANNTASFQGSEFTYEDLNDLDPDEYEWRFVEEAAIEINNELTDVFKIEAKPTYRDTAYSRLVLYLSKDYWYQTKVEYFDKSGTHLKTKIASRWQQFHGRFWRPLQVDMSNHLTGKKTILSFNHYYVDLSQYVSKKTGEKRKNLKEDLFTKRALVK</sequence>
<dbReference type="InterPro" id="IPR033399">
    <property type="entry name" value="TP_0789-like"/>
</dbReference>
<dbReference type="CDD" id="cd16329">
    <property type="entry name" value="LolA_like"/>
    <property type="match status" value="1"/>
</dbReference>
<gene>
    <name evidence="2" type="ORF">FKG94_23915</name>
</gene>
<proteinExistence type="predicted"/>
<feature type="domain" description="Uncharacterized protein TP-0789" evidence="1">
    <location>
        <begin position="124"/>
        <end position="295"/>
    </location>
</feature>
<dbReference type="EMBL" id="VHSG01000029">
    <property type="protein sequence ID" value="TQV68140.1"/>
    <property type="molecule type" value="Genomic_DNA"/>
</dbReference>
<reference evidence="2 3" key="1">
    <citation type="submission" date="2019-06" db="EMBL/GenBank/DDBJ databases">
        <title>Whole genome sequence for Cellvibrionaceae sp. R142.</title>
        <authorList>
            <person name="Wang G."/>
        </authorList>
    </citation>
    <scope>NUCLEOTIDE SEQUENCE [LARGE SCALE GENOMIC DNA]</scope>
    <source>
        <strain evidence="2 3">R142</strain>
    </source>
</reference>
<dbReference type="Gene3D" id="2.50.20.10">
    <property type="entry name" value="Lipoprotein localisation LolA/LolB/LppX"/>
    <property type="match status" value="1"/>
</dbReference>
<comment type="caution">
    <text evidence="2">The sequence shown here is derived from an EMBL/GenBank/DDBJ whole genome shotgun (WGS) entry which is preliminary data.</text>
</comment>
<evidence type="ECO:0000259" key="1">
    <source>
        <dbReference type="Pfam" id="PF17131"/>
    </source>
</evidence>
<accession>A0A545ST46</accession>